<gene>
    <name evidence="1" type="ORF">Mallos_BL60024</name>
</gene>
<keyword evidence="2" id="KW-1185">Reference proteome</keyword>
<proteinExistence type="predicted"/>
<accession>A0A9E7E1G2</accession>
<dbReference type="EMBL" id="ON189047">
    <property type="protein sequence ID" value="URA07132.1"/>
    <property type="molecule type" value="Genomic_DNA"/>
</dbReference>
<sequence length="47" mass="5387">MPAQTRKAIRTKDLSLIWAVRTFGLALHQEKEPCQIGYLGHRLTKLP</sequence>
<evidence type="ECO:0000313" key="1">
    <source>
        <dbReference type="EMBL" id="URA07132.1"/>
    </source>
</evidence>
<organism evidence="1 2">
    <name type="scientific">Xanthomonas phage Mallos</name>
    <dbReference type="NCBI Taxonomy" id="2939131"/>
    <lineage>
        <taxon>Viruses</taxon>
        <taxon>Duplodnaviria</taxon>
        <taxon>Heunggongvirae</taxon>
        <taxon>Uroviricota</taxon>
        <taxon>Caudoviricetes</taxon>
        <taxon>Mesyanzhinovviridae</taxon>
        <taxon>Bradleyvirinae</taxon>
        <taxon>Mallosvirus</taxon>
        <taxon>Mallosvirus mallos</taxon>
    </lineage>
</organism>
<name>A0A9E7E1G2_9CAUD</name>
<evidence type="ECO:0000313" key="2">
    <source>
        <dbReference type="Proteomes" id="UP001056460"/>
    </source>
</evidence>
<reference evidence="1" key="1">
    <citation type="journal article" date="2022" name="Viruses">
        <title>Isolation of novel Xanthomonas phages for the plant pathogens X. translucens and X. campestris.</title>
        <authorList>
            <person name="Erdrich S.H."/>
            <person name="Sharma V."/>
            <person name="Schurr U."/>
            <person name="Arsova B."/>
            <person name="Frunzke J."/>
        </authorList>
    </citation>
    <scope>NUCLEOTIDE SEQUENCE</scope>
</reference>
<protein>
    <submittedName>
        <fullName evidence="1">Uncharacterized protein</fullName>
    </submittedName>
</protein>
<dbReference type="Proteomes" id="UP001056460">
    <property type="component" value="Segment"/>
</dbReference>